<evidence type="ECO:0000256" key="3">
    <source>
        <dbReference type="ARBA" id="ARBA00023319"/>
    </source>
</evidence>
<dbReference type="InterPro" id="IPR003599">
    <property type="entry name" value="Ig_sub"/>
</dbReference>
<keyword evidence="2" id="KW-1015">Disulfide bond</keyword>
<name>A0A8C9ILK5_9PRIM</name>
<dbReference type="FunFam" id="2.60.40.10:FF:000370">
    <property type="entry name" value="CMRF35-like molecule 1"/>
    <property type="match status" value="1"/>
</dbReference>
<feature type="signal peptide" evidence="5">
    <location>
        <begin position="1"/>
        <end position="21"/>
    </location>
</feature>
<dbReference type="PANTHER" id="PTHR16423:SF7">
    <property type="entry name" value="NATURAL CYTOTOXICITY TRIGGERING RECEPTOR 2"/>
    <property type="match status" value="1"/>
</dbReference>
<feature type="domain" description="Ig-like" evidence="6">
    <location>
        <begin position="17"/>
        <end position="120"/>
    </location>
</feature>
<dbReference type="InterPro" id="IPR007110">
    <property type="entry name" value="Ig-like_dom"/>
</dbReference>
<evidence type="ECO:0000256" key="1">
    <source>
        <dbReference type="ARBA" id="ARBA00022729"/>
    </source>
</evidence>
<evidence type="ECO:0000313" key="8">
    <source>
        <dbReference type="Proteomes" id="UP000694416"/>
    </source>
</evidence>
<dbReference type="GO" id="GO:0009986">
    <property type="term" value="C:cell surface"/>
    <property type="evidence" value="ECO:0007669"/>
    <property type="project" value="TreeGrafter"/>
</dbReference>
<dbReference type="InterPro" id="IPR013783">
    <property type="entry name" value="Ig-like_fold"/>
</dbReference>
<evidence type="ECO:0000259" key="6">
    <source>
        <dbReference type="PROSITE" id="PS50835"/>
    </source>
</evidence>
<evidence type="ECO:0000256" key="2">
    <source>
        <dbReference type="ARBA" id="ARBA00023157"/>
    </source>
</evidence>
<proteinExistence type="predicted"/>
<dbReference type="GO" id="GO:0038023">
    <property type="term" value="F:signaling receptor activity"/>
    <property type="evidence" value="ECO:0007669"/>
    <property type="project" value="TreeGrafter"/>
</dbReference>
<sequence length="309" mass="34296">MAWRAPHSLLLLLLLFPGSQARSKAQVLQRVAGQTLTVRCQYPPTGRFYEKKGWCKEASALLCIRLVTSSKPRTVAGTSRFAIWDDPAAGFFTVTMTDLREEDSGHYWCRIYRPSDNSVSKSVRFYLVVSPASASTQTSWAPHNLVSSQTQTQTSWTSWAPRNLVFSQTQTQSCVPPTGGAREDPESPATITVPSQSQNSTLHPGPAAPSALVPVLCGLLVAKSLVLSALLVWWGNIWWKTLMELRSLDTKKATCHLQQVTDLPWTSVSSPVEREILYHTVARTKISNDDDEHTLRIIKLSECFIPVVS</sequence>
<dbReference type="Pfam" id="PF07686">
    <property type="entry name" value="V-set"/>
    <property type="match status" value="1"/>
</dbReference>
<dbReference type="InterPro" id="IPR036179">
    <property type="entry name" value="Ig-like_dom_sf"/>
</dbReference>
<keyword evidence="8" id="KW-1185">Reference proteome</keyword>
<accession>A0A8C9ILK5</accession>
<dbReference type="SUPFAM" id="SSF48726">
    <property type="entry name" value="Immunoglobulin"/>
    <property type="match status" value="1"/>
</dbReference>
<evidence type="ECO:0000256" key="5">
    <source>
        <dbReference type="SAM" id="SignalP"/>
    </source>
</evidence>
<protein>
    <submittedName>
        <fullName evidence="7">Natural cytotoxicity triggering receptor 2</fullName>
    </submittedName>
</protein>
<organism evidence="7 8">
    <name type="scientific">Piliocolobus tephrosceles</name>
    <name type="common">Ugandan red Colobus</name>
    <dbReference type="NCBI Taxonomy" id="591936"/>
    <lineage>
        <taxon>Eukaryota</taxon>
        <taxon>Metazoa</taxon>
        <taxon>Chordata</taxon>
        <taxon>Craniata</taxon>
        <taxon>Vertebrata</taxon>
        <taxon>Euteleostomi</taxon>
        <taxon>Mammalia</taxon>
        <taxon>Eutheria</taxon>
        <taxon>Euarchontoglires</taxon>
        <taxon>Primates</taxon>
        <taxon>Haplorrhini</taxon>
        <taxon>Catarrhini</taxon>
        <taxon>Cercopithecidae</taxon>
        <taxon>Colobinae</taxon>
        <taxon>Piliocolobus</taxon>
    </lineage>
</organism>
<keyword evidence="1 5" id="KW-0732">Signal</keyword>
<feature type="chain" id="PRO_5034531168" evidence="5">
    <location>
        <begin position="22"/>
        <end position="309"/>
    </location>
</feature>
<dbReference type="PROSITE" id="PS50835">
    <property type="entry name" value="IG_LIKE"/>
    <property type="match status" value="1"/>
</dbReference>
<feature type="compositionally biased region" description="Polar residues" evidence="4">
    <location>
        <begin position="189"/>
        <end position="202"/>
    </location>
</feature>
<dbReference type="Proteomes" id="UP000694416">
    <property type="component" value="Unplaced"/>
</dbReference>
<keyword evidence="3" id="KW-0393">Immunoglobulin domain</keyword>
<dbReference type="CDD" id="cd05716">
    <property type="entry name" value="IgV_pIgR_like"/>
    <property type="match status" value="1"/>
</dbReference>
<dbReference type="InterPro" id="IPR052314">
    <property type="entry name" value="Immune_rcpt_domain"/>
</dbReference>
<dbReference type="InterPro" id="IPR013106">
    <property type="entry name" value="Ig_V-set"/>
</dbReference>
<reference evidence="7" key="1">
    <citation type="submission" date="2025-08" db="UniProtKB">
        <authorList>
            <consortium name="Ensembl"/>
        </authorList>
    </citation>
    <scope>IDENTIFICATION</scope>
</reference>
<reference evidence="7" key="2">
    <citation type="submission" date="2025-09" db="UniProtKB">
        <authorList>
            <consortium name="Ensembl"/>
        </authorList>
    </citation>
    <scope>IDENTIFICATION</scope>
</reference>
<dbReference type="Gene3D" id="2.60.40.10">
    <property type="entry name" value="Immunoglobulins"/>
    <property type="match status" value="1"/>
</dbReference>
<evidence type="ECO:0000256" key="4">
    <source>
        <dbReference type="SAM" id="MobiDB-lite"/>
    </source>
</evidence>
<dbReference type="Ensembl" id="ENSPTET00000050952.1">
    <property type="protein sequence ID" value="ENSPTEP00000037697.1"/>
    <property type="gene ID" value="ENSPTEG00000035214.1"/>
</dbReference>
<evidence type="ECO:0000313" key="7">
    <source>
        <dbReference type="Ensembl" id="ENSPTEP00000037697.1"/>
    </source>
</evidence>
<dbReference type="SMART" id="SM00409">
    <property type="entry name" value="IG"/>
    <property type="match status" value="1"/>
</dbReference>
<feature type="region of interest" description="Disordered" evidence="4">
    <location>
        <begin position="171"/>
        <end position="205"/>
    </location>
</feature>
<dbReference type="AlphaFoldDB" id="A0A8C9ILK5"/>
<dbReference type="PANTHER" id="PTHR16423">
    <property type="entry name" value="TREM-LIKE TRANSCRIPT PROTEIN"/>
    <property type="match status" value="1"/>
</dbReference>